<keyword evidence="2" id="KW-0472">Membrane</keyword>
<dbReference type="Proteomes" id="UP000053904">
    <property type="component" value="Unassembled WGS sequence"/>
</dbReference>
<keyword evidence="2 3" id="KW-0812">Transmembrane</keyword>
<reference evidence="4" key="1">
    <citation type="journal article" date="2015" name="MBio">
        <title>Genome-Resolved Metagenomic Analysis Reveals Roles for Candidate Phyla and Other Microbial Community Members in Biogeochemical Transformations in Oil Reservoirs.</title>
        <authorList>
            <person name="Hu P."/>
            <person name="Tom L."/>
            <person name="Singh A."/>
            <person name="Thomas B.C."/>
            <person name="Baker B.J."/>
            <person name="Piceno Y.M."/>
            <person name="Andersen G.L."/>
            <person name="Banfield J.F."/>
        </authorList>
    </citation>
    <scope>NUCLEOTIDE SEQUENCE [LARGE SCALE GENOMIC DNA]</scope>
</reference>
<organism evidence="3 4">
    <name type="scientific">candidate division WS6 bacterium 34_10</name>
    <dbReference type="NCBI Taxonomy" id="1641389"/>
    <lineage>
        <taxon>Bacteria</taxon>
        <taxon>Candidatus Dojkabacteria</taxon>
    </lineage>
</organism>
<name>A0A101HFZ3_9BACT</name>
<dbReference type="EMBL" id="LGGO01000192">
    <property type="protein sequence ID" value="KUK76187.1"/>
    <property type="molecule type" value="Genomic_DNA"/>
</dbReference>
<feature type="non-terminal residue" evidence="3">
    <location>
        <position position="218"/>
    </location>
</feature>
<evidence type="ECO:0000256" key="1">
    <source>
        <dbReference type="SAM" id="MobiDB-lite"/>
    </source>
</evidence>
<gene>
    <name evidence="3" type="ORF">XD93_1063</name>
</gene>
<keyword evidence="2" id="KW-1133">Transmembrane helix</keyword>
<sequence>MAGSKKQEQNPNPRASRDLGKVGEKAKKSRLTISDLIIPIGAGVILLLLSLFLFVPMIRTARESQAELKKVNSDIEHLEHVKTSLDEIDDTQIVNDLVMVKRVIPKVLQVADFVYYIDNLANSKNLSAGELSVSDRLASNGVTSSLSYSGSYDDVLDLVDEIHDYSPYLVILRNIELSGGSNNWTVEFEITGYYMPEQEKKIDFYQPFTKYTNFSDIM</sequence>
<evidence type="ECO:0000313" key="4">
    <source>
        <dbReference type="Proteomes" id="UP000053904"/>
    </source>
</evidence>
<accession>A0A101HFZ3</accession>
<proteinExistence type="predicted"/>
<comment type="caution">
    <text evidence="3">The sequence shown here is derived from an EMBL/GenBank/DDBJ whole genome shotgun (WGS) entry which is preliminary data.</text>
</comment>
<feature type="region of interest" description="Disordered" evidence="1">
    <location>
        <begin position="1"/>
        <end position="23"/>
    </location>
</feature>
<evidence type="ECO:0000313" key="3">
    <source>
        <dbReference type="EMBL" id="KUK76187.1"/>
    </source>
</evidence>
<feature type="transmembrane region" description="Helical" evidence="2">
    <location>
        <begin position="36"/>
        <end position="55"/>
    </location>
</feature>
<dbReference type="AlphaFoldDB" id="A0A101HFZ3"/>
<protein>
    <submittedName>
        <fullName evidence="3">Transmembrane(S)protein</fullName>
    </submittedName>
</protein>
<evidence type="ECO:0000256" key="2">
    <source>
        <dbReference type="SAM" id="Phobius"/>
    </source>
</evidence>